<feature type="transmembrane region" description="Helical" evidence="9">
    <location>
        <begin position="502"/>
        <end position="521"/>
    </location>
</feature>
<dbReference type="OMA" id="FCISNWA"/>
<protein>
    <recommendedName>
        <fullName evidence="10">ABC transporter domain-containing protein</fullName>
    </recommendedName>
</protein>
<feature type="compositionally biased region" description="Low complexity" evidence="8">
    <location>
        <begin position="1282"/>
        <end position="1300"/>
    </location>
</feature>
<dbReference type="PANTHER" id="PTHR48041:SF91">
    <property type="entry name" value="ABC TRANSPORTER G FAMILY MEMBER 28"/>
    <property type="match status" value="1"/>
</dbReference>
<keyword evidence="2" id="KW-0813">Transport</keyword>
<dbReference type="PaxDb" id="2903-EOD10658"/>
<dbReference type="GO" id="GO:0005524">
    <property type="term" value="F:ATP binding"/>
    <property type="evidence" value="ECO:0007669"/>
    <property type="project" value="UniProtKB-KW"/>
</dbReference>
<feature type="transmembrane region" description="Helical" evidence="9">
    <location>
        <begin position="993"/>
        <end position="1014"/>
    </location>
</feature>
<dbReference type="GO" id="GO:0016020">
    <property type="term" value="C:membrane"/>
    <property type="evidence" value="ECO:0007669"/>
    <property type="project" value="UniProtKB-SubCell"/>
</dbReference>
<keyword evidence="3 9" id="KW-0812">Transmembrane</keyword>
<reference evidence="11" key="2">
    <citation type="submission" date="2024-10" db="UniProtKB">
        <authorList>
            <consortium name="EnsemblProtists"/>
        </authorList>
    </citation>
    <scope>IDENTIFICATION</scope>
</reference>
<organism evidence="11 12">
    <name type="scientific">Emiliania huxleyi (strain CCMP1516)</name>
    <dbReference type="NCBI Taxonomy" id="280463"/>
    <lineage>
        <taxon>Eukaryota</taxon>
        <taxon>Haptista</taxon>
        <taxon>Haptophyta</taxon>
        <taxon>Prymnesiophyceae</taxon>
        <taxon>Isochrysidales</taxon>
        <taxon>Noelaerhabdaceae</taxon>
        <taxon>Emiliania</taxon>
    </lineage>
</organism>
<sequence>MVVDAPAKPVRFEFKNCSYRVKVRSDGRGLGNTPACCVKTKDRYLLRDVSASVSSGEVLTVMGPSGAGKTTLLRMLALEKGPGTPYGNVTLNGHAFTRTVYTAHAASVEQEDSLWAFLTAREQLEYAVRLSRPALRSAERAAAVDELLGALGLESCQHTRAGNALVRGLSGGQRRRLSLALALAKEPLLVFLDEPTSGLDAAGAAAVMALLKSVARRVNAAILCTIHQPSSAVFAGFDKTLILSGGRAAYCGPASELVGYLASIGQPVPANTNPADHMLAIANADFTSPAEVEAVLAAWEGRGPQEEEEGSVALLPLPPAPQKSFCTELLVLDPLLYLARLCGAFFFTLFLCVLFVYQRTKSQEYVLQHVFLGSFAMGSCAILGLAAVFVGHAEAQIVTDGMYGQLAYGMATAVYQVPMMFLVAICGLVPLYAVAAWPWESLPTVWLVFGTFLVAFEMAAQLFSLDGKVLFGLLNFQNIWFTSFIFSGIFVTREDVIWPLRVFTYILPFGWGTRSFFWALFHDWGVDGSDGFSGTAPCDPGLPGCFSDAVRGSPGTGFFCPGLPAVECWGDVGPRILDSIGSVYRILTSENTLAADLGYLVAIAAAFKALYLLRLASLLRLRAVPRRPPAALPPLDGPQRQTLLTVNDVVAPPSPLLAAAGRGLRFAFSDCSFAIQVRPAGGGSCARKSETRYLLRDVSASVSSGEVLAVMGPSGAGKTTLLRMLALEKGPGARTGHVAFNGKPFTPLLYTRYATFMEQGDSLWAFLTAREQLEYAVRLSRPALRSAERAAAVDELLGALGLESCQHTRAGNALVRGLSGGQRRRLSLALALAKEPLLVFLDEPTSGLDAAGAAAVMALLKSVARRVNAAILCTIHQPSSAVFAGFDKTLILSGGRAAYCGPASELVGYLASIGQPVPANTNPADHMLAIANADFTDASLVEETIAQWSSKQPPPQTEEADCGSEQQPAGAGVATQFAVLLHKHGRLLLRDPIMYIARCVIFVVISLSLSIIYIDTRRRDSQEQLFPRLFLEAPTMGAFPAAGAWWISNIAPALGLLPLLAQFLDLQILRRELRDGIYHPAVYVAAQTLLQAPMAAPMMFVLAFANLVPVYAVADWPWETLGLQCVIFAFTLAAFDCLAQAWFLGLLMNGFMMPPEDIIWPIRILAYALPLRWQIQGSTYILWAMGDHTYGGTERCVFNATGEGECSQGFFCPDAPPTSCYGETGEEILDSFAANYSCFTSENTVALCMLYILLFALVCKLVYALALSAVRGGKMVKPPTTPRASPTTSPSVSRSADPSSPAHPGPRRVQPFATRQS</sequence>
<dbReference type="SMART" id="SM00382">
    <property type="entry name" value="AAA"/>
    <property type="match status" value="2"/>
</dbReference>
<feature type="region of interest" description="Disordered" evidence="8">
    <location>
        <begin position="1274"/>
        <end position="1317"/>
    </location>
</feature>
<dbReference type="RefSeq" id="XP_005763087.1">
    <property type="nucleotide sequence ID" value="XM_005763030.1"/>
</dbReference>
<comment type="subcellular location">
    <subcellularLocation>
        <location evidence="1">Membrane</location>
        <topology evidence="1">Multi-pass membrane protein</topology>
    </subcellularLocation>
</comment>
<name>A0A0D3IHC3_EMIH1</name>
<feature type="transmembrane region" description="Helical" evidence="9">
    <location>
        <begin position="335"/>
        <end position="357"/>
    </location>
</feature>
<proteinExistence type="predicted"/>
<dbReference type="KEGG" id="ehx:EMIHUDRAFT_465203"/>
<feature type="transmembrane region" description="Helical" evidence="9">
    <location>
        <begin position="469"/>
        <end position="490"/>
    </location>
</feature>
<evidence type="ECO:0000256" key="3">
    <source>
        <dbReference type="ARBA" id="ARBA00022692"/>
    </source>
</evidence>
<dbReference type="InterPro" id="IPR003439">
    <property type="entry name" value="ABC_transporter-like_ATP-bd"/>
</dbReference>
<dbReference type="eggNOG" id="KOG0065">
    <property type="taxonomic scope" value="Eukaryota"/>
</dbReference>
<evidence type="ECO:0000256" key="8">
    <source>
        <dbReference type="SAM" id="MobiDB-lite"/>
    </source>
</evidence>
<feature type="transmembrane region" description="Helical" evidence="9">
    <location>
        <begin position="1095"/>
        <end position="1114"/>
    </location>
</feature>
<dbReference type="GeneID" id="17256881"/>
<feature type="domain" description="ABC transporter" evidence="10">
    <location>
        <begin position="21"/>
        <end position="270"/>
    </location>
</feature>
<accession>A0A0D3IHC3</accession>
<evidence type="ECO:0000256" key="2">
    <source>
        <dbReference type="ARBA" id="ARBA00022448"/>
    </source>
</evidence>
<dbReference type="InterPro" id="IPR027417">
    <property type="entry name" value="P-loop_NTPase"/>
</dbReference>
<dbReference type="PROSITE" id="PS50893">
    <property type="entry name" value="ABC_TRANSPORTER_2"/>
    <property type="match status" value="2"/>
</dbReference>
<keyword evidence="6 9" id="KW-1133">Transmembrane helix</keyword>
<feature type="region of interest" description="Disordered" evidence="8">
    <location>
        <begin position="948"/>
        <end position="967"/>
    </location>
</feature>
<dbReference type="InterPro" id="IPR017871">
    <property type="entry name" value="ABC_transporter-like_CS"/>
</dbReference>
<feature type="transmembrane region" description="Helical" evidence="9">
    <location>
        <begin position="445"/>
        <end position="463"/>
    </location>
</feature>
<keyword evidence="7 9" id="KW-0472">Membrane</keyword>
<evidence type="ECO:0000256" key="1">
    <source>
        <dbReference type="ARBA" id="ARBA00004141"/>
    </source>
</evidence>
<reference evidence="12" key="1">
    <citation type="journal article" date="2013" name="Nature">
        <title>Pan genome of the phytoplankton Emiliania underpins its global distribution.</title>
        <authorList>
            <person name="Read B.A."/>
            <person name="Kegel J."/>
            <person name="Klute M.J."/>
            <person name="Kuo A."/>
            <person name="Lefebvre S.C."/>
            <person name="Maumus F."/>
            <person name="Mayer C."/>
            <person name="Miller J."/>
            <person name="Monier A."/>
            <person name="Salamov A."/>
            <person name="Young J."/>
            <person name="Aguilar M."/>
            <person name="Claverie J.M."/>
            <person name="Frickenhaus S."/>
            <person name="Gonzalez K."/>
            <person name="Herman E.K."/>
            <person name="Lin Y.C."/>
            <person name="Napier J."/>
            <person name="Ogata H."/>
            <person name="Sarno A.F."/>
            <person name="Shmutz J."/>
            <person name="Schroeder D."/>
            <person name="de Vargas C."/>
            <person name="Verret F."/>
            <person name="von Dassow P."/>
            <person name="Valentin K."/>
            <person name="Van de Peer Y."/>
            <person name="Wheeler G."/>
            <person name="Dacks J.B."/>
            <person name="Delwiche C.F."/>
            <person name="Dyhrman S.T."/>
            <person name="Glockner G."/>
            <person name="John U."/>
            <person name="Richards T."/>
            <person name="Worden A.Z."/>
            <person name="Zhang X."/>
            <person name="Grigoriev I.V."/>
            <person name="Allen A.E."/>
            <person name="Bidle K."/>
            <person name="Borodovsky M."/>
            <person name="Bowler C."/>
            <person name="Brownlee C."/>
            <person name="Cock J.M."/>
            <person name="Elias M."/>
            <person name="Gladyshev V.N."/>
            <person name="Groth M."/>
            <person name="Guda C."/>
            <person name="Hadaegh A."/>
            <person name="Iglesias-Rodriguez M.D."/>
            <person name="Jenkins J."/>
            <person name="Jones B.M."/>
            <person name="Lawson T."/>
            <person name="Leese F."/>
            <person name="Lindquist E."/>
            <person name="Lobanov A."/>
            <person name="Lomsadze A."/>
            <person name="Malik S.B."/>
            <person name="Marsh M.E."/>
            <person name="Mackinder L."/>
            <person name="Mock T."/>
            <person name="Mueller-Roeber B."/>
            <person name="Pagarete A."/>
            <person name="Parker M."/>
            <person name="Probert I."/>
            <person name="Quesneville H."/>
            <person name="Raines C."/>
            <person name="Rensing S.A."/>
            <person name="Riano-Pachon D.M."/>
            <person name="Richier S."/>
            <person name="Rokitta S."/>
            <person name="Shiraiwa Y."/>
            <person name="Soanes D.M."/>
            <person name="van der Giezen M."/>
            <person name="Wahlund T.M."/>
            <person name="Williams B."/>
            <person name="Wilson W."/>
            <person name="Wolfe G."/>
            <person name="Wurch L.L."/>
        </authorList>
    </citation>
    <scope>NUCLEOTIDE SEQUENCE</scope>
</reference>
<evidence type="ECO:0000256" key="6">
    <source>
        <dbReference type="ARBA" id="ARBA00022989"/>
    </source>
</evidence>
<evidence type="ECO:0000256" key="7">
    <source>
        <dbReference type="ARBA" id="ARBA00023136"/>
    </source>
</evidence>
<feature type="transmembrane region" description="Helical" evidence="9">
    <location>
        <begin position="1244"/>
        <end position="1267"/>
    </location>
</feature>
<dbReference type="PROSITE" id="PS00211">
    <property type="entry name" value="ABC_TRANSPORTER_1"/>
    <property type="match status" value="2"/>
</dbReference>
<dbReference type="GO" id="GO:0016887">
    <property type="term" value="F:ATP hydrolysis activity"/>
    <property type="evidence" value="ECO:0007669"/>
    <property type="project" value="InterPro"/>
</dbReference>
<dbReference type="HOGENOM" id="CLU_259796_0_0_1"/>
<feature type="transmembrane region" description="Helical" evidence="9">
    <location>
        <begin position="369"/>
        <end position="393"/>
    </location>
</feature>
<dbReference type="Pfam" id="PF01061">
    <property type="entry name" value="ABC2_membrane"/>
    <property type="match status" value="1"/>
</dbReference>
<dbReference type="Pfam" id="PF00005">
    <property type="entry name" value="ABC_tran"/>
    <property type="match status" value="2"/>
</dbReference>
<keyword evidence="4" id="KW-0547">Nucleotide-binding</keyword>
<evidence type="ECO:0000313" key="12">
    <source>
        <dbReference type="Proteomes" id="UP000013827"/>
    </source>
</evidence>
<evidence type="ECO:0000256" key="9">
    <source>
        <dbReference type="SAM" id="Phobius"/>
    </source>
</evidence>
<evidence type="ECO:0000256" key="4">
    <source>
        <dbReference type="ARBA" id="ARBA00022741"/>
    </source>
</evidence>
<dbReference type="InterPro" id="IPR013525">
    <property type="entry name" value="ABC2_TM"/>
</dbReference>
<dbReference type="SUPFAM" id="SSF52540">
    <property type="entry name" value="P-loop containing nucleoside triphosphate hydrolases"/>
    <property type="match status" value="2"/>
</dbReference>
<dbReference type="InterPro" id="IPR043926">
    <property type="entry name" value="ABCG_dom"/>
</dbReference>
<dbReference type="Gene3D" id="3.40.50.300">
    <property type="entry name" value="P-loop containing nucleotide triphosphate hydrolases"/>
    <property type="match status" value="2"/>
</dbReference>
<evidence type="ECO:0000313" key="11">
    <source>
        <dbReference type="EnsemblProtists" id="EOD10658"/>
    </source>
</evidence>
<feature type="domain" description="ABC transporter" evidence="10">
    <location>
        <begin position="666"/>
        <end position="919"/>
    </location>
</feature>
<feature type="transmembrane region" description="Helical" evidence="9">
    <location>
        <begin position="413"/>
        <end position="433"/>
    </location>
</feature>
<dbReference type="EnsemblProtists" id="EOD10658">
    <property type="protein sequence ID" value="EOD10658"/>
    <property type="gene ID" value="EMIHUDRAFT_465203"/>
</dbReference>
<evidence type="ECO:0000259" key="10">
    <source>
        <dbReference type="PROSITE" id="PS50893"/>
    </source>
</evidence>
<keyword evidence="5" id="KW-0067">ATP-binding</keyword>
<feature type="transmembrane region" description="Helical" evidence="9">
    <location>
        <begin position="1126"/>
        <end position="1146"/>
    </location>
</feature>
<dbReference type="GO" id="GO:0140359">
    <property type="term" value="F:ABC-type transporter activity"/>
    <property type="evidence" value="ECO:0007669"/>
    <property type="project" value="InterPro"/>
</dbReference>
<dbReference type="STRING" id="2903.R1BLB5"/>
<dbReference type="InterPro" id="IPR003593">
    <property type="entry name" value="AAA+_ATPase"/>
</dbReference>
<dbReference type="Pfam" id="PF19055">
    <property type="entry name" value="ABC2_membrane_7"/>
    <property type="match status" value="2"/>
</dbReference>
<keyword evidence="12" id="KW-1185">Reference proteome</keyword>
<dbReference type="PANTHER" id="PTHR48041">
    <property type="entry name" value="ABC TRANSPORTER G FAMILY MEMBER 28"/>
    <property type="match status" value="1"/>
</dbReference>
<dbReference type="InterPro" id="IPR050352">
    <property type="entry name" value="ABCG_transporters"/>
</dbReference>
<dbReference type="Proteomes" id="UP000013827">
    <property type="component" value="Unassembled WGS sequence"/>
</dbReference>
<evidence type="ECO:0000256" key="5">
    <source>
        <dbReference type="ARBA" id="ARBA00022840"/>
    </source>
</evidence>